<sequence length="275" mass="30247">MPTVKLTCFADEISHDLEEQLDVLGQEGLAHVELRGVWGKNVLDLTAEELAELRRIADARGFGISSVASPIGKYGIADDFAPQLESLNRAIAAAKALGTPYIRVFSYYLPEGAGLDDWRAEALSRMKRLTAVAESQGVVLILENDSGLYGSKDDRCLEILEHCDSNSLRLAFDPGNFVMEDVRPMTEAYPKLAPYVAYVHVKDAMSEPRQFAPAGEGEGQIPELLQALQARGYDGFLSVEPHLQHYLPHASNPKRVVTAVRALKALLERTGQAWE</sequence>
<evidence type="ECO:0000313" key="2">
    <source>
        <dbReference type="EMBL" id="NBD23857.1"/>
    </source>
</evidence>
<protein>
    <submittedName>
        <fullName evidence="2">TIM barrel protein</fullName>
    </submittedName>
</protein>
<dbReference type="PANTHER" id="PTHR12110">
    <property type="entry name" value="HYDROXYPYRUVATE ISOMERASE"/>
    <property type="match status" value="1"/>
</dbReference>
<name>A0ABW9XMJ8_9BACL</name>
<dbReference type="RefSeq" id="WP_161742635.1">
    <property type="nucleotide sequence ID" value="NZ_JAAAMV010000003.1"/>
</dbReference>
<evidence type="ECO:0000259" key="1">
    <source>
        <dbReference type="Pfam" id="PF01261"/>
    </source>
</evidence>
<gene>
    <name evidence="2" type="ORF">GT019_08235</name>
</gene>
<dbReference type="EMBL" id="JAAAMV010000003">
    <property type="protein sequence ID" value="NBD23857.1"/>
    <property type="molecule type" value="Genomic_DNA"/>
</dbReference>
<dbReference type="Proteomes" id="UP000665561">
    <property type="component" value="Unassembled WGS sequence"/>
</dbReference>
<accession>A0ABW9XMJ8</accession>
<dbReference type="InterPro" id="IPR036237">
    <property type="entry name" value="Xyl_isomerase-like_sf"/>
</dbReference>
<dbReference type="InterPro" id="IPR013022">
    <property type="entry name" value="Xyl_isomerase-like_TIM-brl"/>
</dbReference>
<dbReference type="SUPFAM" id="SSF51658">
    <property type="entry name" value="Xylose isomerase-like"/>
    <property type="match status" value="1"/>
</dbReference>
<dbReference type="InterPro" id="IPR050312">
    <property type="entry name" value="IolE/XylAMocC-like"/>
</dbReference>
<feature type="domain" description="Xylose isomerase-like TIM barrel" evidence="1">
    <location>
        <begin position="28"/>
        <end position="264"/>
    </location>
</feature>
<dbReference type="Pfam" id="PF01261">
    <property type="entry name" value="AP_endonuc_2"/>
    <property type="match status" value="1"/>
</dbReference>
<keyword evidence="3" id="KW-1185">Reference proteome</keyword>
<dbReference type="Gene3D" id="3.20.20.150">
    <property type="entry name" value="Divalent-metal-dependent TIM barrel enzymes"/>
    <property type="match status" value="1"/>
</dbReference>
<organism evidence="2 3">
    <name type="scientific">Paenibacillus glycinis</name>
    <dbReference type="NCBI Taxonomy" id="2697035"/>
    <lineage>
        <taxon>Bacteria</taxon>
        <taxon>Bacillati</taxon>
        <taxon>Bacillota</taxon>
        <taxon>Bacilli</taxon>
        <taxon>Bacillales</taxon>
        <taxon>Paenibacillaceae</taxon>
        <taxon>Paenibacillus</taxon>
    </lineage>
</organism>
<proteinExistence type="predicted"/>
<evidence type="ECO:0000313" key="3">
    <source>
        <dbReference type="Proteomes" id="UP000665561"/>
    </source>
</evidence>
<reference evidence="2 3" key="1">
    <citation type="submission" date="2020-01" db="EMBL/GenBank/DDBJ databases">
        <title>Paenibacillus soybeanensis sp. nov. isolated from the nodules of soybean (Glycine max(L.) Merr).</title>
        <authorList>
            <person name="Wang H."/>
        </authorList>
    </citation>
    <scope>NUCLEOTIDE SEQUENCE [LARGE SCALE GENOMIC DNA]</scope>
    <source>
        <strain evidence="2 3">T1</strain>
    </source>
</reference>
<comment type="caution">
    <text evidence="2">The sequence shown here is derived from an EMBL/GenBank/DDBJ whole genome shotgun (WGS) entry which is preliminary data.</text>
</comment>
<dbReference type="PANTHER" id="PTHR12110:SF53">
    <property type="entry name" value="BLR5974 PROTEIN"/>
    <property type="match status" value="1"/>
</dbReference>